<reference evidence="1" key="1">
    <citation type="submission" date="2022-12" db="EMBL/GenBank/DDBJ databases">
        <title>NDM-1 containing novel ST 2018 Pseudenterobacter timonensis.</title>
        <authorList>
            <person name="Halder G."/>
            <person name="Mandal S."/>
            <person name="Dutta S."/>
        </authorList>
    </citation>
    <scope>NUCLEOTIDE SEQUENCE</scope>
    <source>
        <strain evidence="1">CNCI147</strain>
    </source>
</reference>
<protein>
    <submittedName>
        <fullName evidence="1">Uncharacterized protein</fullName>
    </submittedName>
</protein>
<sequence>MLAELESDRPFSGMVRLTSTELVERFLLWSETHHLSTSPAARALCGKLMQRLEIPSLGRCGRGTGKYYELPESDVLRQRFSMLLGETTETIFCFVK</sequence>
<evidence type="ECO:0000313" key="1">
    <source>
        <dbReference type="EMBL" id="MDR9890973.1"/>
    </source>
</evidence>
<proteinExistence type="predicted"/>
<dbReference type="EMBL" id="JAQGEC010000010">
    <property type="protein sequence ID" value="MDR9890973.1"/>
    <property type="molecule type" value="Genomic_DNA"/>
</dbReference>
<dbReference type="AlphaFoldDB" id="A0AAE4DPY5"/>
<dbReference type="Proteomes" id="UP001248822">
    <property type="component" value="Unassembled WGS sequence"/>
</dbReference>
<name>A0AAE4DPY5_9ENTR</name>
<dbReference type="RefSeq" id="WP_310826383.1">
    <property type="nucleotide sequence ID" value="NZ_JAQGEC010000010.1"/>
</dbReference>
<evidence type="ECO:0000313" key="2">
    <source>
        <dbReference type="Proteomes" id="UP001248822"/>
    </source>
</evidence>
<organism evidence="1 2">
    <name type="scientific">Pseudenterobacter timonensis</name>
    <dbReference type="NCBI Taxonomy" id="1755099"/>
    <lineage>
        <taxon>Bacteria</taxon>
        <taxon>Pseudomonadati</taxon>
        <taxon>Pseudomonadota</taxon>
        <taxon>Gammaproteobacteria</taxon>
        <taxon>Enterobacterales</taxon>
        <taxon>Enterobacteriaceae</taxon>
        <taxon>Pseudenterobacter</taxon>
    </lineage>
</organism>
<accession>A0AAE4DPY5</accession>
<comment type="caution">
    <text evidence="1">The sequence shown here is derived from an EMBL/GenBank/DDBJ whole genome shotgun (WGS) entry which is preliminary data.</text>
</comment>
<gene>
    <name evidence="1" type="ORF">O7047_12135</name>
</gene>